<feature type="non-terminal residue" evidence="1">
    <location>
        <position position="1"/>
    </location>
</feature>
<dbReference type="AlphaFoldDB" id="A0A392SSU6"/>
<evidence type="ECO:0000313" key="1">
    <source>
        <dbReference type="EMBL" id="MCI51729.1"/>
    </source>
</evidence>
<keyword evidence="2" id="KW-1185">Reference proteome</keyword>
<name>A0A392SSU6_9FABA</name>
<organism evidence="1 2">
    <name type="scientific">Trifolium medium</name>
    <dbReference type="NCBI Taxonomy" id="97028"/>
    <lineage>
        <taxon>Eukaryota</taxon>
        <taxon>Viridiplantae</taxon>
        <taxon>Streptophyta</taxon>
        <taxon>Embryophyta</taxon>
        <taxon>Tracheophyta</taxon>
        <taxon>Spermatophyta</taxon>
        <taxon>Magnoliopsida</taxon>
        <taxon>eudicotyledons</taxon>
        <taxon>Gunneridae</taxon>
        <taxon>Pentapetalae</taxon>
        <taxon>rosids</taxon>
        <taxon>fabids</taxon>
        <taxon>Fabales</taxon>
        <taxon>Fabaceae</taxon>
        <taxon>Papilionoideae</taxon>
        <taxon>50 kb inversion clade</taxon>
        <taxon>NPAAA clade</taxon>
        <taxon>Hologalegina</taxon>
        <taxon>IRL clade</taxon>
        <taxon>Trifolieae</taxon>
        <taxon>Trifolium</taxon>
    </lineage>
</organism>
<dbReference type="EMBL" id="LXQA010436442">
    <property type="protein sequence ID" value="MCI51729.1"/>
    <property type="molecule type" value="Genomic_DNA"/>
</dbReference>
<reference evidence="1 2" key="1">
    <citation type="journal article" date="2018" name="Front. Plant Sci.">
        <title>Red Clover (Trifolium pratense) and Zigzag Clover (T. medium) - A Picture of Genomic Similarities and Differences.</title>
        <authorList>
            <person name="Dluhosova J."/>
            <person name="Istvanek J."/>
            <person name="Nedelnik J."/>
            <person name="Repkova J."/>
        </authorList>
    </citation>
    <scope>NUCLEOTIDE SEQUENCE [LARGE SCALE GENOMIC DNA]</scope>
    <source>
        <strain evidence="2">cv. 10/8</strain>
        <tissue evidence="1">Leaf</tissue>
    </source>
</reference>
<proteinExistence type="predicted"/>
<protein>
    <submittedName>
        <fullName evidence="1">Uncharacterized protein</fullName>
    </submittedName>
</protein>
<sequence length="39" mass="4470">QQNNFKSHLVDGGGGRWWFTGNGGRLTECDDMIWSLAWE</sequence>
<evidence type="ECO:0000313" key="2">
    <source>
        <dbReference type="Proteomes" id="UP000265520"/>
    </source>
</evidence>
<dbReference type="Proteomes" id="UP000265520">
    <property type="component" value="Unassembled WGS sequence"/>
</dbReference>
<comment type="caution">
    <text evidence="1">The sequence shown here is derived from an EMBL/GenBank/DDBJ whole genome shotgun (WGS) entry which is preliminary data.</text>
</comment>
<accession>A0A392SSU6</accession>